<dbReference type="Gene3D" id="3.40.50.150">
    <property type="entry name" value="Vaccinia Virus protein VP39"/>
    <property type="match status" value="1"/>
</dbReference>
<name>R1G2G2_NANST</name>
<proteinExistence type="predicted"/>
<dbReference type="AlphaFoldDB" id="R1G2G2"/>
<organism evidence="2 3">
    <name type="scientific">Nanobsidianus stetteri</name>
    <dbReference type="NCBI Taxonomy" id="1294122"/>
    <lineage>
        <taxon>Archaea</taxon>
        <taxon>Nanobdellota</taxon>
        <taxon>Candidatus Nanoarchaeia</taxon>
        <taxon>Nanoarchaeales</taxon>
        <taxon>Nanopusillaceae</taxon>
        <taxon>Candidatus Nanobsidianus</taxon>
    </lineage>
</organism>
<keyword evidence="2" id="KW-0808">Transferase</keyword>
<keyword evidence="3" id="KW-1185">Reference proteome</keyword>
<sequence>MMNKIKKILIAPKAVYNSRKLIKNLSLSLYQYLILRKQNIELKLRNGETIKVSRSLYPGIIYYYYLGYIKNINKDDIYFKVDNKTFQVPLKEIEFTKFLRMVSLGWLYYKNYWEKNNIKFKHVYLQTYEVFEEENYKFLNVEDKNILDIGAFVGDSAIYFILKGAKKVYAVEPHPDAYNEMLDNIKLNNMEDKIIPINMGINYEKDYVSINIVDINNVGGSFFNSNNTGIKIPAGKLSDIIDKYNIDAQVLKMDCEGCEYDIILKDYDTIREFDEIGFEYHAYNTKIPVSKLLEKLNKDFECKFIKGGINEKIGILHCIRKK</sequence>
<comment type="caution">
    <text evidence="2">The sequence shown here is derived from an EMBL/GenBank/DDBJ whole genome shotgun (WGS) entry which is preliminary data.</text>
</comment>
<dbReference type="PANTHER" id="PTHR34203">
    <property type="entry name" value="METHYLTRANSFERASE, FKBM FAMILY PROTEIN"/>
    <property type="match status" value="1"/>
</dbReference>
<accession>R1G2G2</accession>
<dbReference type="Proteomes" id="UP000053279">
    <property type="component" value="Unassembled WGS sequence"/>
</dbReference>
<evidence type="ECO:0000259" key="1">
    <source>
        <dbReference type="Pfam" id="PF05050"/>
    </source>
</evidence>
<dbReference type="CDD" id="cd02440">
    <property type="entry name" value="AdoMet_MTases"/>
    <property type="match status" value="1"/>
</dbReference>
<dbReference type="InterPro" id="IPR006342">
    <property type="entry name" value="FkbM_mtfrase"/>
</dbReference>
<gene>
    <name evidence="2" type="ORF">Nst1_526</name>
</gene>
<evidence type="ECO:0000313" key="2">
    <source>
        <dbReference type="EMBL" id="EOD42266.1"/>
    </source>
</evidence>
<dbReference type="PATRIC" id="fig|1294122.7.peg.510"/>
<dbReference type="PANTHER" id="PTHR34203:SF15">
    <property type="entry name" value="SLL1173 PROTEIN"/>
    <property type="match status" value="1"/>
</dbReference>
<dbReference type="SUPFAM" id="SSF53335">
    <property type="entry name" value="S-adenosyl-L-methionine-dependent methyltransferases"/>
    <property type="match status" value="1"/>
</dbReference>
<dbReference type="NCBIfam" id="TIGR01444">
    <property type="entry name" value="fkbM_fam"/>
    <property type="match status" value="1"/>
</dbReference>
<protein>
    <submittedName>
        <fullName evidence="2">SAM-dependent methyltransferase</fullName>
    </submittedName>
</protein>
<keyword evidence="2" id="KW-0489">Methyltransferase</keyword>
<dbReference type="GO" id="GO:0008168">
    <property type="term" value="F:methyltransferase activity"/>
    <property type="evidence" value="ECO:0007669"/>
    <property type="project" value="UniProtKB-KW"/>
</dbReference>
<feature type="domain" description="Methyltransferase FkbM" evidence="1">
    <location>
        <begin position="148"/>
        <end position="282"/>
    </location>
</feature>
<evidence type="ECO:0000313" key="3">
    <source>
        <dbReference type="Proteomes" id="UP000053279"/>
    </source>
</evidence>
<dbReference type="Pfam" id="PF05050">
    <property type="entry name" value="Methyltransf_21"/>
    <property type="match status" value="1"/>
</dbReference>
<dbReference type="EMBL" id="APJZ01000005">
    <property type="protein sequence ID" value="EOD42266.1"/>
    <property type="molecule type" value="Genomic_DNA"/>
</dbReference>
<reference evidence="2 3" key="1">
    <citation type="submission" date="2013-02" db="EMBL/GenBank/DDBJ databases">
        <title>Insights into archaeal evolution and symbiosis from the genomes of a Nanoarchaeon and its crenarchaeal host from Yellowstone National Park.</title>
        <authorList>
            <person name="Podar M."/>
            <person name="Makarova K.S."/>
            <person name="Graham D.E."/>
            <person name="Wolf Y.I."/>
            <person name="Koonin E.V."/>
            <person name="Reysenbach A.-L."/>
        </authorList>
    </citation>
    <scope>NUCLEOTIDE SEQUENCE [LARGE SCALE GENOMIC DNA]</scope>
</reference>
<dbReference type="GO" id="GO:0032259">
    <property type="term" value="P:methylation"/>
    <property type="evidence" value="ECO:0007669"/>
    <property type="project" value="UniProtKB-KW"/>
</dbReference>
<dbReference type="InterPro" id="IPR029063">
    <property type="entry name" value="SAM-dependent_MTases_sf"/>
</dbReference>
<dbReference type="InterPro" id="IPR052514">
    <property type="entry name" value="SAM-dependent_MTase"/>
</dbReference>